<protein>
    <submittedName>
        <fullName evidence="1">Uncharacterized protein</fullName>
    </submittedName>
</protein>
<reference evidence="1" key="1">
    <citation type="submission" date="2021-11" db="EMBL/GenBank/DDBJ databases">
        <authorList>
            <person name="Herlambang A."/>
            <person name="Guo Y."/>
            <person name="Takashima Y."/>
            <person name="Nishizawa T."/>
        </authorList>
    </citation>
    <scope>NUCLEOTIDE SEQUENCE</scope>
    <source>
        <strain evidence="1">E1425</strain>
    </source>
</reference>
<evidence type="ECO:0000313" key="2">
    <source>
        <dbReference type="Proteomes" id="UP000827284"/>
    </source>
</evidence>
<dbReference type="AlphaFoldDB" id="A0A9P3M2G1"/>
<dbReference type="Proteomes" id="UP000827284">
    <property type="component" value="Unassembled WGS sequence"/>
</dbReference>
<organism evidence="1 2">
    <name type="scientific">Entomortierella parvispora</name>
    <dbReference type="NCBI Taxonomy" id="205924"/>
    <lineage>
        <taxon>Eukaryota</taxon>
        <taxon>Fungi</taxon>
        <taxon>Fungi incertae sedis</taxon>
        <taxon>Mucoromycota</taxon>
        <taxon>Mortierellomycotina</taxon>
        <taxon>Mortierellomycetes</taxon>
        <taxon>Mortierellales</taxon>
        <taxon>Mortierellaceae</taxon>
        <taxon>Entomortierella</taxon>
    </lineage>
</organism>
<keyword evidence="2" id="KW-1185">Reference proteome</keyword>
<comment type="caution">
    <text evidence="1">The sequence shown here is derived from an EMBL/GenBank/DDBJ whole genome shotgun (WGS) entry which is preliminary data.</text>
</comment>
<evidence type="ECO:0000313" key="1">
    <source>
        <dbReference type="EMBL" id="GJJ79223.1"/>
    </source>
</evidence>
<gene>
    <name evidence="1" type="ORF">EMPS_11583</name>
</gene>
<name>A0A9P3M2G1_9FUNG</name>
<reference evidence="1" key="2">
    <citation type="journal article" date="2022" name="Microbiol. Resour. Announc.">
        <title>Whole-Genome Sequence of Entomortierella parvispora E1425, a Mucoromycotan Fungus Associated with Burkholderiaceae-Related Endosymbiotic Bacteria.</title>
        <authorList>
            <person name="Herlambang A."/>
            <person name="Guo Y."/>
            <person name="Takashima Y."/>
            <person name="Narisawa K."/>
            <person name="Ohta H."/>
            <person name="Nishizawa T."/>
        </authorList>
    </citation>
    <scope>NUCLEOTIDE SEQUENCE</scope>
    <source>
        <strain evidence="1">E1425</strain>
    </source>
</reference>
<proteinExistence type="predicted"/>
<accession>A0A9P3M2G1</accession>
<sequence>MNNTQRRILGVYTAVIGDNMAILGRNPPNATIFTPDSPVGLRQEKMFKLLKRHLTDAEARIAIFSSLEVAQVNEAGYRVITFKDRLQEFKVSVKAHPYHTEQELFEEFDLNYPVMG</sequence>
<dbReference type="EMBL" id="BQFW01000016">
    <property type="protein sequence ID" value="GJJ79223.1"/>
    <property type="molecule type" value="Genomic_DNA"/>
</dbReference>